<dbReference type="Gene3D" id="3.40.630.30">
    <property type="match status" value="1"/>
</dbReference>
<dbReference type="PANTHER" id="PTHR43420:SF12">
    <property type="entry name" value="N-ACETYLTRANSFERASE DOMAIN-CONTAINING PROTEIN"/>
    <property type="match status" value="1"/>
</dbReference>
<keyword evidence="2" id="KW-0012">Acyltransferase</keyword>
<reference evidence="4 5" key="1">
    <citation type="submission" date="2019-03" db="EMBL/GenBank/DDBJ databases">
        <title>This is whole genome sequence of Paenibacillus sp MS74 strain.</title>
        <authorList>
            <person name="Trinh H.N."/>
        </authorList>
    </citation>
    <scope>NUCLEOTIDE SEQUENCE [LARGE SCALE GENOMIC DNA]</scope>
    <source>
        <strain evidence="4 5">MS74</strain>
    </source>
</reference>
<dbReference type="RefSeq" id="WP_133226097.1">
    <property type="nucleotide sequence ID" value="NZ_SMRT01000002.1"/>
</dbReference>
<proteinExistence type="predicted"/>
<evidence type="ECO:0000256" key="1">
    <source>
        <dbReference type="ARBA" id="ARBA00022679"/>
    </source>
</evidence>
<keyword evidence="1 4" id="KW-0808">Transferase</keyword>
<gene>
    <name evidence="4" type="ORF">E1757_06875</name>
</gene>
<dbReference type="SUPFAM" id="SSF55729">
    <property type="entry name" value="Acyl-CoA N-acyltransferases (Nat)"/>
    <property type="match status" value="1"/>
</dbReference>
<dbReference type="GO" id="GO:0016747">
    <property type="term" value="F:acyltransferase activity, transferring groups other than amino-acyl groups"/>
    <property type="evidence" value="ECO:0007669"/>
    <property type="project" value="InterPro"/>
</dbReference>
<dbReference type="PANTHER" id="PTHR43420">
    <property type="entry name" value="ACETYLTRANSFERASE"/>
    <property type="match status" value="1"/>
</dbReference>
<dbReference type="EMBL" id="SMRT01000002">
    <property type="protein sequence ID" value="TDF99558.1"/>
    <property type="molecule type" value="Genomic_DNA"/>
</dbReference>
<keyword evidence="5" id="KW-1185">Reference proteome</keyword>
<comment type="caution">
    <text evidence="4">The sequence shown here is derived from an EMBL/GenBank/DDBJ whole genome shotgun (WGS) entry which is preliminary data.</text>
</comment>
<evidence type="ECO:0000313" key="5">
    <source>
        <dbReference type="Proteomes" id="UP000295636"/>
    </source>
</evidence>
<dbReference type="PROSITE" id="PS51186">
    <property type="entry name" value="GNAT"/>
    <property type="match status" value="1"/>
</dbReference>
<dbReference type="AlphaFoldDB" id="A0A4R5KWJ9"/>
<dbReference type="CDD" id="cd04301">
    <property type="entry name" value="NAT_SF"/>
    <property type="match status" value="1"/>
</dbReference>
<dbReference type="OrthoDB" id="9805924at2"/>
<dbReference type="Pfam" id="PF24553">
    <property type="entry name" value="Rv0428c_C"/>
    <property type="match status" value="1"/>
</dbReference>
<dbReference type="InterPro" id="IPR016181">
    <property type="entry name" value="Acyl_CoA_acyltransferase"/>
</dbReference>
<evidence type="ECO:0000313" key="4">
    <source>
        <dbReference type="EMBL" id="TDF99558.1"/>
    </source>
</evidence>
<dbReference type="Proteomes" id="UP000295636">
    <property type="component" value="Unassembled WGS sequence"/>
</dbReference>
<dbReference type="InterPro" id="IPR050680">
    <property type="entry name" value="YpeA/RimI_acetyltransf"/>
</dbReference>
<evidence type="ECO:0000256" key="2">
    <source>
        <dbReference type="ARBA" id="ARBA00023315"/>
    </source>
</evidence>
<name>A0A4R5KWJ9_9BACL</name>
<organism evidence="4 5">
    <name type="scientific">Paenibacillus piri</name>
    <dbReference type="NCBI Taxonomy" id="2547395"/>
    <lineage>
        <taxon>Bacteria</taxon>
        <taxon>Bacillati</taxon>
        <taxon>Bacillota</taxon>
        <taxon>Bacilli</taxon>
        <taxon>Bacillales</taxon>
        <taxon>Paenibacillaceae</taxon>
        <taxon>Paenibacillus</taxon>
    </lineage>
</organism>
<protein>
    <submittedName>
        <fullName evidence="4">GNAT family N-acetyltransferase</fullName>
    </submittedName>
</protein>
<accession>A0A4R5KWJ9</accession>
<dbReference type="InterPro" id="IPR056935">
    <property type="entry name" value="Rv0428c-like_C"/>
</dbReference>
<feature type="domain" description="N-acetyltransferase" evidence="3">
    <location>
        <begin position="132"/>
        <end position="264"/>
    </location>
</feature>
<sequence>MNVNLPFAAVSAAELIIQLERLALHTWPASSTVVSGPWMYRVSGGITKRANSVWTAAGPSFPDGDWLAEAEQYYREREQPVLFHISDASPRALDEALAANGYAKEVPCSVLVARTDTVVANTGTDDAHPFRVTVRPQYDEAWLSSFLRMEGFGEERRAFYRQLFAQLTPLAGFFMLELDGRSAAVGTSVVEEGWAGFINIAVDASLRGQGIGRRLLNEMAVWSRCSGAEGLYLQVADDNEAALRLYAKAGYTRLYRYHYRCKNI</sequence>
<evidence type="ECO:0000259" key="3">
    <source>
        <dbReference type="PROSITE" id="PS51186"/>
    </source>
</evidence>
<dbReference type="InterPro" id="IPR000182">
    <property type="entry name" value="GNAT_dom"/>
</dbReference>